<dbReference type="Proteomes" id="UP000813461">
    <property type="component" value="Unassembled WGS sequence"/>
</dbReference>
<name>A0A8K0QYS9_9PLEO</name>
<protein>
    <recommendedName>
        <fullName evidence="4">Mediator complex subunit 8</fullName>
    </recommendedName>
</protein>
<dbReference type="OrthoDB" id="5329317at2759"/>
<organism evidence="2 3">
    <name type="scientific">Paraphoma chrysanthemicola</name>
    <dbReference type="NCBI Taxonomy" id="798071"/>
    <lineage>
        <taxon>Eukaryota</taxon>
        <taxon>Fungi</taxon>
        <taxon>Dikarya</taxon>
        <taxon>Ascomycota</taxon>
        <taxon>Pezizomycotina</taxon>
        <taxon>Dothideomycetes</taxon>
        <taxon>Pleosporomycetidae</taxon>
        <taxon>Pleosporales</taxon>
        <taxon>Pleosporineae</taxon>
        <taxon>Phaeosphaeriaceae</taxon>
        <taxon>Paraphoma</taxon>
    </lineage>
</organism>
<feature type="region of interest" description="Disordered" evidence="1">
    <location>
        <begin position="233"/>
        <end position="285"/>
    </location>
</feature>
<dbReference type="AlphaFoldDB" id="A0A8K0QYS9"/>
<gene>
    <name evidence="2" type="ORF">FB567DRAFT_533610</name>
</gene>
<proteinExistence type="predicted"/>
<evidence type="ECO:0008006" key="4">
    <source>
        <dbReference type="Google" id="ProtNLM"/>
    </source>
</evidence>
<evidence type="ECO:0000256" key="1">
    <source>
        <dbReference type="SAM" id="MobiDB-lite"/>
    </source>
</evidence>
<comment type="caution">
    <text evidence="2">The sequence shown here is derived from an EMBL/GenBank/DDBJ whole genome shotgun (WGS) entry which is preliminary data.</text>
</comment>
<evidence type="ECO:0000313" key="2">
    <source>
        <dbReference type="EMBL" id="KAH7078297.1"/>
    </source>
</evidence>
<keyword evidence="3" id="KW-1185">Reference proteome</keyword>
<sequence length="319" mass="35680">MNHNFLGAPAKEDMQTLDSLRRQLMPMIGLLDKLHNDMLFKLSRGEAVDWPHIRHSVSHINSYLSSINGYINGTYSHKAEEAGKDTAGKIILDQDGGPKMNYRDVAVAGHREQLENLHLFPQAPYPMGNERLAGMAIMLLDKRLNPNEEKWVEDRVKKAAEFAYVPGEWGVEPKKVDVKEEDDSDDEDLREWYADLPTKRVKGTLSEDALAEVWKLAHMTVFDKDYGQRFQQGGEEAQEGAQADEADEGDEDEEMEDEEEEEGDGGEGETPKPSSAPVVMMQRAPQSIHKPVAGVPIMSLGLVHRFMASGEIQAPAGQR</sequence>
<feature type="compositionally biased region" description="Acidic residues" evidence="1">
    <location>
        <begin position="236"/>
        <end position="267"/>
    </location>
</feature>
<evidence type="ECO:0000313" key="3">
    <source>
        <dbReference type="Proteomes" id="UP000813461"/>
    </source>
</evidence>
<accession>A0A8K0QYS9</accession>
<reference evidence="2" key="1">
    <citation type="journal article" date="2021" name="Nat. Commun.">
        <title>Genetic determinants of endophytism in the Arabidopsis root mycobiome.</title>
        <authorList>
            <person name="Mesny F."/>
            <person name="Miyauchi S."/>
            <person name="Thiergart T."/>
            <person name="Pickel B."/>
            <person name="Atanasova L."/>
            <person name="Karlsson M."/>
            <person name="Huettel B."/>
            <person name="Barry K.W."/>
            <person name="Haridas S."/>
            <person name="Chen C."/>
            <person name="Bauer D."/>
            <person name="Andreopoulos W."/>
            <person name="Pangilinan J."/>
            <person name="LaButti K."/>
            <person name="Riley R."/>
            <person name="Lipzen A."/>
            <person name="Clum A."/>
            <person name="Drula E."/>
            <person name="Henrissat B."/>
            <person name="Kohler A."/>
            <person name="Grigoriev I.V."/>
            <person name="Martin F.M."/>
            <person name="Hacquard S."/>
        </authorList>
    </citation>
    <scope>NUCLEOTIDE SEQUENCE</scope>
    <source>
        <strain evidence="2">MPI-SDFR-AT-0120</strain>
    </source>
</reference>
<dbReference type="EMBL" id="JAGMVJ010000017">
    <property type="protein sequence ID" value="KAH7078297.1"/>
    <property type="molecule type" value="Genomic_DNA"/>
</dbReference>